<reference evidence="1" key="3">
    <citation type="submission" date="2025-09" db="UniProtKB">
        <authorList>
            <consortium name="Ensembl"/>
        </authorList>
    </citation>
    <scope>IDENTIFICATION</scope>
</reference>
<dbReference type="PRINTS" id="PR02045">
    <property type="entry name" value="F138DOMAIN"/>
</dbReference>
<dbReference type="PANTHER" id="PTHR12138">
    <property type="entry name" value="PRIMATE-EXPANDED PROTEIN FAMILY"/>
    <property type="match status" value="1"/>
</dbReference>
<evidence type="ECO:0000313" key="1">
    <source>
        <dbReference type="Ensembl" id="ENSPPYP00000025005.1"/>
    </source>
</evidence>
<reference evidence="1 2" key="1">
    <citation type="submission" date="2008-02" db="EMBL/GenBank/DDBJ databases">
        <title>A 6x draft sequence assembly of the Pongo pygmaeus abelii genome.</title>
        <authorList>
            <person name="Wilson R.K."/>
            <person name="Mardis E."/>
        </authorList>
    </citation>
    <scope>NUCLEOTIDE SEQUENCE [LARGE SCALE GENOMIC DNA]</scope>
</reference>
<proteinExistence type="predicted"/>
<dbReference type="Ensembl" id="ENSPPYT00000057046.1">
    <property type="protein sequence ID" value="ENSPPYP00000025005.1"/>
    <property type="gene ID" value="ENSPPYG00000040321.1"/>
</dbReference>
<reference evidence="1" key="2">
    <citation type="submission" date="2025-08" db="UniProtKB">
        <authorList>
            <consortium name="Ensembl"/>
        </authorList>
    </citation>
    <scope>IDENTIFICATION</scope>
</reference>
<dbReference type="AlphaFoldDB" id="A0A8I5YJ87"/>
<organism evidence="1 2">
    <name type="scientific">Pongo abelii</name>
    <name type="common">Sumatran orangutan</name>
    <name type="synonym">Pongo pygmaeus abelii</name>
    <dbReference type="NCBI Taxonomy" id="9601"/>
    <lineage>
        <taxon>Eukaryota</taxon>
        <taxon>Metazoa</taxon>
        <taxon>Chordata</taxon>
        <taxon>Craniata</taxon>
        <taxon>Vertebrata</taxon>
        <taxon>Euteleostomi</taxon>
        <taxon>Mammalia</taxon>
        <taxon>Eutheria</taxon>
        <taxon>Euarchontoglires</taxon>
        <taxon>Primates</taxon>
        <taxon>Haplorrhini</taxon>
        <taxon>Catarrhini</taxon>
        <taxon>Hominidae</taxon>
        <taxon>Pongo</taxon>
    </lineage>
</organism>
<dbReference type="Proteomes" id="UP000001595">
    <property type="component" value="Chromosome 22"/>
</dbReference>
<dbReference type="GeneTree" id="ENSGT01150000286943"/>
<keyword evidence="2" id="KW-1185">Reference proteome</keyword>
<name>A0A8I5YJ87_PONAB</name>
<sequence>MANQTTHVPLSISSFFFEMESRSVVQAGQWRISTHCNLCLLCSSDSPASAPQVAGITGVRHHARLIFVFLVETGLRHVGQAGLELLTSSDPPTSASQRVGNTGVSHRTRPIYQFLILRVTGALSIVAKRNQLLARHQPVTSRPAEEQLPVLLPHSRESHVPNCNFHILISMGFHSSWSPNFLPACPPLGSQLVSALECRP</sequence>
<dbReference type="PANTHER" id="PTHR12138:SF162">
    <property type="entry name" value="CHROMOSOME UNDETERMINED SCAFFOLD_275, WHOLE GENOME SHOTGUN SEQUENCE"/>
    <property type="match status" value="1"/>
</dbReference>
<accession>A0A8I5YJ87</accession>
<evidence type="ECO:0000313" key="2">
    <source>
        <dbReference type="Proteomes" id="UP000001595"/>
    </source>
</evidence>
<protein>
    <submittedName>
        <fullName evidence="1">Uncharacterized protein</fullName>
    </submittedName>
</protein>